<gene>
    <name evidence="3" type="ORF">MNBD_ALPHA11-2134</name>
</gene>
<accession>A0A3B0TRX9</accession>
<evidence type="ECO:0000256" key="1">
    <source>
        <dbReference type="SAM" id="MobiDB-lite"/>
    </source>
</evidence>
<keyword evidence="2" id="KW-1133">Transmembrane helix</keyword>
<name>A0A3B0TRX9_9ZZZZ</name>
<feature type="transmembrane region" description="Helical" evidence="2">
    <location>
        <begin position="122"/>
        <end position="139"/>
    </location>
</feature>
<dbReference type="EMBL" id="UOEQ01000295">
    <property type="protein sequence ID" value="VAW20698.1"/>
    <property type="molecule type" value="Genomic_DNA"/>
</dbReference>
<keyword evidence="2" id="KW-0472">Membrane</keyword>
<feature type="transmembrane region" description="Helical" evidence="2">
    <location>
        <begin position="171"/>
        <end position="192"/>
    </location>
</feature>
<feature type="transmembrane region" description="Helical" evidence="2">
    <location>
        <begin position="45"/>
        <end position="63"/>
    </location>
</feature>
<feature type="transmembrane region" description="Helical" evidence="2">
    <location>
        <begin position="69"/>
        <end position="88"/>
    </location>
</feature>
<organism evidence="3">
    <name type="scientific">hydrothermal vent metagenome</name>
    <dbReference type="NCBI Taxonomy" id="652676"/>
    <lineage>
        <taxon>unclassified sequences</taxon>
        <taxon>metagenomes</taxon>
        <taxon>ecological metagenomes</taxon>
    </lineage>
</organism>
<evidence type="ECO:0000313" key="3">
    <source>
        <dbReference type="EMBL" id="VAW20698.1"/>
    </source>
</evidence>
<feature type="non-terminal residue" evidence="3">
    <location>
        <position position="230"/>
    </location>
</feature>
<sequence length="230" mass="24633">MSNQNPSQISSLDSKVELKSAAPIPKKSRAKSAKPRRGRSLKEKMAIAMFLTAFVLMPLAWLAALNGEFIPILIAILVMAAGAISAAAARKGRYADATKVEMIAIITGGLLLTLSDPQFVDPGMAIIILSAVHLAIAGVHKSGKNIWFTLSAMALFSGISITGWLPDLITAGTIVGWTGAIYCAMIVTLQTYSSVRLYQLGRDRDRAHNAAVRHLAEHMGDGYIRFTPDA</sequence>
<feature type="compositionally biased region" description="Polar residues" evidence="1">
    <location>
        <begin position="1"/>
        <end position="13"/>
    </location>
</feature>
<reference evidence="3" key="1">
    <citation type="submission" date="2018-06" db="EMBL/GenBank/DDBJ databases">
        <authorList>
            <person name="Zhirakovskaya E."/>
        </authorList>
    </citation>
    <scope>NUCLEOTIDE SEQUENCE</scope>
</reference>
<feature type="transmembrane region" description="Helical" evidence="2">
    <location>
        <begin position="146"/>
        <end position="165"/>
    </location>
</feature>
<protein>
    <submittedName>
        <fullName evidence="3">Uncharacterized protein</fullName>
    </submittedName>
</protein>
<feature type="region of interest" description="Disordered" evidence="1">
    <location>
        <begin position="1"/>
        <end position="38"/>
    </location>
</feature>
<feature type="transmembrane region" description="Helical" evidence="2">
    <location>
        <begin position="100"/>
        <end position="116"/>
    </location>
</feature>
<keyword evidence="2" id="KW-0812">Transmembrane</keyword>
<proteinExistence type="predicted"/>
<feature type="compositionally biased region" description="Basic residues" evidence="1">
    <location>
        <begin position="26"/>
        <end position="38"/>
    </location>
</feature>
<dbReference type="AlphaFoldDB" id="A0A3B0TRX9"/>
<evidence type="ECO:0000256" key="2">
    <source>
        <dbReference type="SAM" id="Phobius"/>
    </source>
</evidence>